<accession>A0ABV2IBQ1</accession>
<dbReference type="InterPro" id="IPR001845">
    <property type="entry name" value="HTH_ArsR_DNA-bd_dom"/>
</dbReference>
<dbReference type="InterPro" id="IPR051081">
    <property type="entry name" value="HTH_MetalResp_TranReg"/>
</dbReference>
<dbReference type="NCBIfam" id="NF033788">
    <property type="entry name" value="HTH_metalloreg"/>
    <property type="match status" value="1"/>
</dbReference>
<dbReference type="EMBL" id="JBEPLY010000007">
    <property type="protein sequence ID" value="MET3600356.1"/>
    <property type="molecule type" value="Genomic_DNA"/>
</dbReference>
<dbReference type="InterPro" id="IPR036388">
    <property type="entry name" value="WH-like_DNA-bd_sf"/>
</dbReference>
<dbReference type="CDD" id="cd00090">
    <property type="entry name" value="HTH_ARSR"/>
    <property type="match status" value="1"/>
</dbReference>
<dbReference type="PROSITE" id="PS50987">
    <property type="entry name" value="HTH_ARSR_2"/>
    <property type="match status" value="1"/>
</dbReference>
<keyword evidence="6" id="KW-1185">Reference proteome</keyword>
<evidence type="ECO:0000256" key="3">
    <source>
        <dbReference type="ARBA" id="ARBA00023163"/>
    </source>
</evidence>
<dbReference type="PRINTS" id="PR00778">
    <property type="entry name" value="HTHARSR"/>
</dbReference>
<organism evidence="5 6">
    <name type="scientific">Martelella mangrovi</name>
    <dbReference type="NCBI Taxonomy" id="1397477"/>
    <lineage>
        <taxon>Bacteria</taxon>
        <taxon>Pseudomonadati</taxon>
        <taxon>Pseudomonadota</taxon>
        <taxon>Alphaproteobacteria</taxon>
        <taxon>Hyphomicrobiales</taxon>
        <taxon>Aurantimonadaceae</taxon>
        <taxon>Martelella</taxon>
    </lineage>
</organism>
<evidence type="ECO:0000256" key="1">
    <source>
        <dbReference type="ARBA" id="ARBA00023015"/>
    </source>
</evidence>
<sequence length="113" mass="12923">METVLDPLPAPANLLSAMGNPKRLQILCLLAEHEMPVGLLVRKIGLSQSAISQHLSRLRQEKIVNTRREAQTIYYSIRSDLVNQILQTLDDFYGEPWRAGIRHNWHDTPPSRL</sequence>
<evidence type="ECO:0000313" key="5">
    <source>
        <dbReference type="EMBL" id="MET3600356.1"/>
    </source>
</evidence>
<evidence type="ECO:0000259" key="4">
    <source>
        <dbReference type="PROSITE" id="PS50987"/>
    </source>
</evidence>
<dbReference type="SUPFAM" id="SSF46785">
    <property type="entry name" value="Winged helix' DNA-binding domain"/>
    <property type="match status" value="1"/>
</dbReference>
<dbReference type="SMART" id="SM00418">
    <property type="entry name" value="HTH_ARSR"/>
    <property type="match status" value="1"/>
</dbReference>
<dbReference type="RefSeq" id="WP_354434304.1">
    <property type="nucleotide sequence ID" value="NZ_JBEPLY010000007.1"/>
</dbReference>
<proteinExistence type="predicted"/>
<dbReference type="PANTHER" id="PTHR33154">
    <property type="entry name" value="TRANSCRIPTIONAL REGULATOR, ARSR FAMILY"/>
    <property type="match status" value="1"/>
</dbReference>
<gene>
    <name evidence="5" type="ORF">ABID12_002305</name>
</gene>
<evidence type="ECO:0000313" key="6">
    <source>
        <dbReference type="Proteomes" id="UP001549164"/>
    </source>
</evidence>
<dbReference type="InterPro" id="IPR011991">
    <property type="entry name" value="ArsR-like_HTH"/>
</dbReference>
<dbReference type="Pfam" id="PF01022">
    <property type="entry name" value="HTH_5"/>
    <property type="match status" value="1"/>
</dbReference>
<dbReference type="Gene3D" id="1.10.10.10">
    <property type="entry name" value="Winged helix-like DNA-binding domain superfamily/Winged helix DNA-binding domain"/>
    <property type="match status" value="1"/>
</dbReference>
<comment type="caution">
    <text evidence="5">The sequence shown here is derived from an EMBL/GenBank/DDBJ whole genome shotgun (WGS) entry which is preliminary data.</text>
</comment>
<feature type="domain" description="HTH arsR-type" evidence="4">
    <location>
        <begin position="1"/>
        <end position="97"/>
    </location>
</feature>
<dbReference type="Proteomes" id="UP001549164">
    <property type="component" value="Unassembled WGS sequence"/>
</dbReference>
<keyword evidence="2 5" id="KW-0238">DNA-binding</keyword>
<keyword evidence="1" id="KW-0805">Transcription regulation</keyword>
<evidence type="ECO:0000256" key="2">
    <source>
        <dbReference type="ARBA" id="ARBA00023125"/>
    </source>
</evidence>
<dbReference type="InterPro" id="IPR036390">
    <property type="entry name" value="WH_DNA-bd_sf"/>
</dbReference>
<reference evidence="5 6" key="1">
    <citation type="submission" date="2024-06" db="EMBL/GenBank/DDBJ databases">
        <title>Genomic Encyclopedia of Type Strains, Phase IV (KMG-IV): sequencing the most valuable type-strain genomes for metagenomic binning, comparative biology and taxonomic classification.</title>
        <authorList>
            <person name="Goeker M."/>
        </authorList>
    </citation>
    <scope>NUCLEOTIDE SEQUENCE [LARGE SCALE GENOMIC DNA]</scope>
    <source>
        <strain evidence="5 6">DSM 28102</strain>
    </source>
</reference>
<dbReference type="PANTHER" id="PTHR33154:SF28">
    <property type="entry name" value="HTH-TYPE TRANSCRIPTIONAL REGULATOR YGAV-RELATED"/>
    <property type="match status" value="1"/>
</dbReference>
<dbReference type="GO" id="GO:0003677">
    <property type="term" value="F:DNA binding"/>
    <property type="evidence" value="ECO:0007669"/>
    <property type="project" value="UniProtKB-KW"/>
</dbReference>
<name>A0ABV2IBQ1_9HYPH</name>
<protein>
    <submittedName>
        <fullName evidence="5">DNA-binding transcriptional ArsR family regulator</fullName>
    </submittedName>
</protein>
<keyword evidence="3" id="KW-0804">Transcription</keyword>